<protein>
    <submittedName>
        <fullName evidence="2">Ribosomal protein S18 acetylase RimI-like enzyme</fullName>
    </submittedName>
</protein>
<dbReference type="RefSeq" id="WP_124316196.1">
    <property type="nucleotide sequence ID" value="NZ_AP028155.1"/>
</dbReference>
<proteinExistence type="predicted"/>
<gene>
    <name evidence="2" type="ORF">GGR14_000179</name>
</gene>
<keyword evidence="2" id="KW-0687">Ribonucleoprotein</keyword>
<sequence>MKIRKANLNDVNLLIVLRLDFLRMNGANFTVEEQIAIVAQMRNYFQKHIPLGDFIACLAEENGQVASAAYVVIEERPANGSFITGIVGNLINVLTYPEYRHAGLATRVIGVLIEECRQLGVSAIDLDATEMGRGVYERLGFKVMRDVAMRLKL</sequence>
<dbReference type="GO" id="GO:0005840">
    <property type="term" value="C:ribosome"/>
    <property type="evidence" value="ECO:0007669"/>
    <property type="project" value="UniProtKB-KW"/>
</dbReference>
<comment type="caution">
    <text evidence="2">The sequence shown here is derived from an EMBL/GenBank/DDBJ whole genome shotgun (WGS) entry which is preliminary data.</text>
</comment>
<reference evidence="2 3" key="1">
    <citation type="submission" date="2020-08" db="EMBL/GenBank/DDBJ databases">
        <title>Genomic Encyclopedia of Type Strains, Phase IV (KMG-IV): sequencing the most valuable type-strain genomes for metagenomic binning, comparative biology and taxonomic classification.</title>
        <authorList>
            <person name="Goeker M."/>
        </authorList>
    </citation>
    <scope>NUCLEOTIDE SEQUENCE [LARGE SCALE GENOMIC DNA]</scope>
    <source>
        <strain evidence="2 3">DSM 105721</strain>
    </source>
</reference>
<evidence type="ECO:0000259" key="1">
    <source>
        <dbReference type="PROSITE" id="PS51186"/>
    </source>
</evidence>
<evidence type="ECO:0000313" key="3">
    <source>
        <dbReference type="Proteomes" id="UP000546007"/>
    </source>
</evidence>
<dbReference type="OrthoDB" id="1096234at2"/>
<name>A0A7W6HT03_9BACT</name>
<dbReference type="InterPro" id="IPR016181">
    <property type="entry name" value="Acyl_CoA_acyltransferase"/>
</dbReference>
<keyword evidence="2" id="KW-0689">Ribosomal protein</keyword>
<accession>A0A7W6HT03</accession>
<dbReference type="SUPFAM" id="SSF55729">
    <property type="entry name" value="Acyl-CoA N-acyltransferases (Nat)"/>
    <property type="match status" value="1"/>
</dbReference>
<dbReference type="PROSITE" id="PS51186">
    <property type="entry name" value="GNAT"/>
    <property type="match status" value="1"/>
</dbReference>
<dbReference type="EMBL" id="JACIES010000001">
    <property type="protein sequence ID" value="MBB4024418.1"/>
    <property type="molecule type" value="Genomic_DNA"/>
</dbReference>
<feature type="domain" description="N-acetyltransferase" evidence="1">
    <location>
        <begin position="1"/>
        <end position="153"/>
    </location>
</feature>
<organism evidence="2 3">
    <name type="scientific">Butyricimonas faecihominis</name>
    <dbReference type="NCBI Taxonomy" id="1472416"/>
    <lineage>
        <taxon>Bacteria</taxon>
        <taxon>Pseudomonadati</taxon>
        <taxon>Bacteroidota</taxon>
        <taxon>Bacteroidia</taxon>
        <taxon>Bacteroidales</taxon>
        <taxon>Odoribacteraceae</taxon>
        <taxon>Butyricimonas</taxon>
    </lineage>
</organism>
<dbReference type="AlphaFoldDB" id="A0A7W6HT03"/>
<dbReference type="GeneID" id="93100635"/>
<keyword evidence="3" id="KW-1185">Reference proteome</keyword>
<dbReference type="Pfam" id="PF00583">
    <property type="entry name" value="Acetyltransf_1"/>
    <property type="match status" value="1"/>
</dbReference>
<dbReference type="GO" id="GO:0016747">
    <property type="term" value="F:acyltransferase activity, transferring groups other than amino-acyl groups"/>
    <property type="evidence" value="ECO:0007669"/>
    <property type="project" value="InterPro"/>
</dbReference>
<dbReference type="CDD" id="cd04301">
    <property type="entry name" value="NAT_SF"/>
    <property type="match status" value="1"/>
</dbReference>
<evidence type="ECO:0000313" key="2">
    <source>
        <dbReference type="EMBL" id="MBB4024418.1"/>
    </source>
</evidence>
<dbReference type="Proteomes" id="UP000546007">
    <property type="component" value="Unassembled WGS sequence"/>
</dbReference>
<dbReference type="Gene3D" id="3.40.630.30">
    <property type="match status" value="1"/>
</dbReference>
<dbReference type="InterPro" id="IPR000182">
    <property type="entry name" value="GNAT_dom"/>
</dbReference>